<keyword evidence="4 8" id="KW-0479">Metal-binding</keyword>
<dbReference type="PANTHER" id="PTHR20854">
    <property type="entry name" value="INOSITOL MONOPHOSPHATASE"/>
    <property type="match status" value="1"/>
</dbReference>
<name>A0A0M6W7Z8_9GAMM</name>
<dbReference type="Gene3D" id="3.40.190.80">
    <property type="match status" value="1"/>
</dbReference>
<evidence type="ECO:0000256" key="9">
    <source>
        <dbReference type="RuleBase" id="RU364068"/>
    </source>
</evidence>
<dbReference type="GO" id="GO:0031564">
    <property type="term" value="P:transcription antitermination"/>
    <property type="evidence" value="ECO:0007669"/>
    <property type="project" value="UniProtKB-KW"/>
</dbReference>
<dbReference type="InterPro" id="IPR033942">
    <property type="entry name" value="IMPase"/>
</dbReference>
<dbReference type="PRINTS" id="PR01959">
    <property type="entry name" value="SBIMPHPHTASE"/>
</dbReference>
<keyword evidence="6" id="KW-0804">Transcription</keyword>
<keyword evidence="5 9" id="KW-0378">Hydrolase</keyword>
<sequence>MHPILNIATRAVRKAGDYIIKNYEFHQNITSIQNKNNNFITKIDHNVEKILIEIIHKSYPYHTIITKKGNKILGKNNDIQWIINPLSDGINFIKRFPHFSISIAVLIKNIITHNKKYTEVAVVYDPISNELFSATRGHGAQLNNYRLRMTEQHILNTSIIALNFPFKNKNFSDLFIKTLNLIIKNCANFRNTGSTSLDLCYVAANRVDAFYGINLNTCDFLCGDLIIREAGGIINNFIINDKSIFLNIFIAGDLHIVKDILNILKKYLHSNKLFI</sequence>
<protein>
    <recommendedName>
        <fullName evidence="9">Inositol-1-monophosphatase</fullName>
        <ecNumber evidence="9">3.1.3.25</ecNumber>
    </recommendedName>
</protein>
<dbReference type="GO" id="GO:0046872">
    <property type="term" value="F:metal ion binding"/>
    <property type="evidence" value="ECO:0007669"/>
    <property type="project" value="UniProtKB-KW"/>
</dbReference>
<dbReference type="EC" id="3.1.3.25" evidence="9"/>
<dbReference type="STRING" id="1715285.SOFFGTOCOR_0637"/>
<dbReference type="GO" id="GO:0006020">
    <property type="term" value="P:inositol metabolic process"/>
    <property type="evidence" value="ECO:0007669"/>
    <property type="project" value="TreeGrafter"/>
</dbReference>
<dbReference type="Gene3D" id="3.30.540.10">
    <property type="entry name" value="Fructose-1,6-Bisphosphatase, subunit A, domain 1"/>
    <property type="match status" value="1"/>
</dbReference>
<dbReference type="FunFam" id="3.30.540.10:FF:000003">
    <property type="entry name" value="Inositol-1-monophosphatase"/>
    <property type="match status" value="1"/>
</dbReference>
<dbReference type="AlphaFoldDB" id="A0A0M6W7Z8"/>
<evidence type="ECO:0000256" key="7">
    <source>
        <dbReference type="ARBA" id="ARBA00022842"/>
    </source>
</evidence>
<dbReference type="SUPFAM" id="SSF56655">
    <property type="entry name" value="Carbohydrate phosphatase"/>
    <property type="match status" value="1"/>
</dbReference>
<evidence type="ECO:0000256" key="8">
    <source>
        <dbReference type="PIRSR" id="PIRSR600760-2"/>
    </source>
</evidence>
<accession>A0A0M6W7Z8</accession>
<gene>
    <name evidence="10" type="primary">suhB</name>
    <name evidence="10" type="ORF">SOFFGTOCOR_0637</name>
</gene>
<keyword evidence="11" id="KW-1185">Reference proteome</keyword>
<evidence type="ECO:0000256" key="1">
    <source>
        <dbReference type="ARBA" id="ARBA00001033"/>
    </source>
</evidence>
<comment type="cofactor">
    <cofactor evidence="2 8 9">
        <name>Mg(2+)</name>
        <dbReference type="ChEBI" id="CHEBI:18420"/>
    </cofactor>
</comment>
<comment type="catalytic activity">
    <reaction evidence="1 9">
        <text>a myo-inositol phosphate + H2O = myo-inositol + phosphate</text>
        <dbReference type="Rhea" id="RHEA:24056"/>
        <dbReference type="ChEBI" id="CHEBI:15377"/>
        <dbReference type="ChEBI" id="CHEBI:17268"/>
        <dbReference type="ChEBI" id="CHEBI:43474"/>
        <dbReference type="ChEBI" id="CHEBI:84139"/>
        <dbReference type="EC" id="3.1.3.25"/>
    </reaction>
</comment>
<feature type="binding site" evidence="8">
    <location>
        <position position="219"/>
    </location>
    <ligand>
        <name>Mg(2+)</name>
        <dbReference type="ChEBI" id="CHEBI:18420"/>
        <label>1</label>
        <note>catalytic</note>
    </ligand>
</feature>
<keyword evidence="7 8" id="KW-0460">Magnesium</keyword>
<organism evidence="10 11">
    <name type="scientific">Candidatus Providencia siddallii</name>
    <dbReference type="NCBI Taxonomy" id="1715285"/>
    <lineage>
        <taxon>Bacteria</taxon>
        <taxon>Pseudomonadati</taxon>
        <taxon>Pseudomonadota</taxon>
        <taxon>Gammaproteobacteria</taxon>
        <taxon>Enterobacterales</taxon>
        <taxon>Morganellaceae</taxon>
        <taxon>Providencia</taxon>
    </lineage>
</organism>
<feature type="binding site" evidence="8">
    <location>
        <position position="86"/>
    </location>
    <ligand>
        <name>Mg(2+)</name>
        <dbReference type="ChEBI" id="CHEBI:18420"/>
        <label>1</label>
        <note>catalytic</note>
    </ligand>
</feature>
<dbReference type="Pfam" id="PF00459">
    <property type="entry name" value="Inositol_P"/>
    <property type="match status" value="1"/>
</dbReference>
<evidence type="ECO:0000313" key="10">
    <source>
        <dbReference type="EMBL" id="CRK86034.1"/>
    </source>
</evidence>
<reference evidence="11" key="1">
    <citation type="submission" date="2015-05" db="EMBL/GenBank/DDBJ databases">
        <authorList>
            <person name="Manzano-Marin A."/>
        </authorList>
    </citation>
    <scope>NUCLEOTIDE SEQUENCE [LARGE SCALE GENOMIC DNA]</scope>
    <source>
        <strain evidence="11">officinalis</strain>
    </source>
</reference>
<dbReference type="GO" id="GO:0008934">
    <property type="term" value="F:inositol monophosphate 1-phosphatase activity"/>
    <property type="evidence" value="ECO:0007669"/>
    <property type="project" value="InterPro"/>
</dbReference>
<dbReference type="InterPro" id="IPR022337">
    <property type="entry name" value="Inositol_monophosphatase_SuhB"/>
</dbReference>
<comment type="similarity">
    <text evidence="3 9">Belongs to the inositol monophosphatase superfamily.</text>
</comment>
<keyword evidence="6" id="KW-0889">Transcription antitermination</keyword>
<dbReference type="EMBL" id="CVRF01000003">
    <property type="protein sequence ID" value="CRK86034.1"/>
    <property type="molecule type" value="Genomic_DNA"/>
</dbReference>
<evidence type="ECO:0000256" key="5">
    <source>
        <dbReference type="ARBA" id="ARBA00022801"/>
    </source>
</evidence>
<dbReference type="InterPro" id="IPR000760">
    <property type="entry name" value="Inositol_monophosphatase-like"/>
</dbReference>
<dbReference type="PANTHER" id="PTHR20854:SF4">
    <property type="entry name" value="INOSITOL-1-MONOPHOSPHATASE-RELATED"/>
    <property type="match status" value="1"/>
</dbReference>
<dbReference type="CDD" id="cd01639">
    <property type="entry name" value="IMPase"/>
    <property type="match status" value="1"/>
</dbReference>
<evidence type="ECO:0000313" key="11">
    <source>
        <dbReference type="Proteomes" id="UP000242301"/>
    </source>
</evidence>
<dbReference type="PRINTS" id="PR00377">
    <property type="entry name" value="IMPHPHTASES"/>
</dbReference>
<proteinExistence type="inferred from homology"/>
<evidence type="ECO:0000256" key="6">
    <source>
        <dbReference type="ARBA" id="ARBA00022814"/>
    </source>
</evidence>
<keyword evidence="6" id="KW-0805">Transcription regulation</keyword>
<dbReference type="Proteomes" id="UP000242301">
    <property type="component" value="Unassembled WGS sequence"/>
</dbReference>
<evidence type="ECO:0000256" key="2">
    <source>
        <dbReference type="ARBA" id="ARBA00001946"/>
    </source>
</evidence>
<evidence type="ECO:0000256" key="3">
    <source>
        <dbReference type="ARBA" id="ARBA00009759"/>
    </source>
</evidence>
<evidence type="ECO:0000256" key="4">
    <source>
        <dbReference type="ARBA" id="ARBA00022723"/>
    </source>
</evidence>
<dbReference type="GO" id="GO:0007165">
    <property type="term" value="P:signal transduction"/>
    <property type="evidence" value="ECO:0007669"/>
    <property type="project" value="TreeGrafter"/>
</dbReference>